<organism evidence="1 2">
    <name type="scientific">Pseudomonas lutea</name>
    <dbReference type="NCBI Taxonomy" id="243924"/>
    <lineage>
        <taxon>Bacteria</taxon>
        <taxon>Pseudomonadati</taxon>
        <taxon>Pseudomonadota</taxon>
        <taxon>Gammaproteobacteria</taxon>
        <taxon>Pseudomonadales</taxon>
        <taxon>Pseudomonadaceae</taxon>
        <taxon>Pseudomonas</taxon>
    </lineage>
</organism>
<dbReference type="Proteomes" id="UP000183210">
    <property type="component" value="Unassembled WGS sequence"/>
</dbReference>
<gene>
    <name evidence="1" type="ORF">SAMN05216409_1055</name>
</gene>
<reference evidence="1 2" key="1">
    <citation type="submission" date="2016-10" db="EMBL/GenBank/DDBJ databases">
        <authorList>
            <person name="Varghese N."/>
            <person name="Submissions S."/>
        </authorList>
    </citation>
    <scope>NUCLEOTIDE SEQUENCE [LARGE SCALE GENOMIC DNA]</scope>
    <source>
        <strain evidence="1 2">LMG 21974</strain>
    </source>
</reference>
<dbReference type="EMBL" id="FOEV01000005">
    <property type="protein sequence ID" value="SEQ31447.1"/>
    <property type="molecule type" value="Genomic_DNA"/>
</dbReference>
<dbReference type="RefSeq" id="WP_074824422.1">
    <property type="nucleotide sequence ID" value="NZ_FOEV01000005.1"/>
</dbReference>
<proteinExistence type="predicted"/>
<sequence length="88" mass="10501">MSEEDRGKHLGRMDNGITDCGLIVMSRWDQPDWDDNKEDRDRFIRELRSRGFSHKKLDRYENDPMPQWVGESECGNDDCQCHKWINKA</sequence>
<evidence type="ECO:0000313" key="1">
    <source>
        <dbReference type="EMBL" id="SEQ31447.1"/>
    </source>
</evidence>
<comment type="caution">
    <text evidence="1">The sequence shown here is derived from an EMBL/GenBank/DDBJ whole genome shotgun (WGS) entry which is preliminary data.</text>
</comment>
<name>A0A9X8QIZ6_9PSED</name>
<accession>A0A9X8QIZ6</accession>
<dbReference type="AlphaFoldDB" id="A0A9X8QIZ6"/>
<protein>
    <submittedName>
        <fullName evidence="1">Uncharacterized protein</fullName>
    </submittedName>
</protein>
<evidence type="ECO:0000313" key="2">
    <source>
        <dbReference type="Proteomes" id="UP000183210"/>
    </source>
</evidence>